<organism evidence="2">
    <name type="scientific">Kwoniella dejecticola CBS 10117</name>
    <dbReference type="NCBI Taxonomy" id="1296121"/>
    <lineage>
        <taxon>Eukaryota</taxon>
        <taxon>Fungi</taxon>
        <taxon>Dikarya</taxon>
        <taxon>Basidiomycota</taxon>
        <taxon>Agaricomycotina</taxon>
        <taxon>Tremellomycetes</taxon>
        <taxon>Tremellales</taxon>
        <taxon>Cryptococcaceae</taxon>
        <taxon>Kwoniella</taxon>
    </lineage>
</organism>
<reference evidence="3" key="2">
    <citation type="submission" date="2013-07" db="EMBL/GenBank/DDBJ databases">
        <authorList>
            <consortium name="The Broad Institute Genome Sequencing Platform"/>
            <person name="Cuomo C."/>
            <person name="Litvintseva A."/>
            <person name="Chen Y."/>
            <person name="Heitman J."/>
            <person name="Sun S."/>
            <person name="Springer D."/>
            <person name="Dromer F."/>
            <person name="Young S.K."/>
            <person name="Zeng Q."/>
            <person name="Gargeya S."/>
            <person name="Fitzgerald M."/>
            <person name="Abouelleil A."/>
            <person name="Alvarado L."/>
            <person name="Berlin A.M."/>
            <person name="Chapman S.B."/>
            <person name="Dewar J."/>
            <person name="Goldberg J."/>
            <person name="Griggs A."/>
            <person name="Gujja S."/>
            <person name="Hansen M."/>
            <person name="Howarth C."/>
            <person name="Imamovic A."/>
            <person name="Larimer J."/>
            <person name="McCowan C."/>
            <person name="Murphy C."/>
            <person name="Pearson M."/>
            <person name="Priest M."/>
            <person name="Roberts A."/>
            <person name="Saif S."/>
            <person name="Shea T."/>
            <person name="Sykes S."/>
            <person name="Wortman J."/>
            <person name="Nusbaum C."/>
            <person name="Birren B."/>
        </authorList>
    </citation>
    <scope>NUCLEOTIDE SEQUENCE</scope>
    <source>
        <strain evidence="3">CBS 10117</strain>
    </source>
</reference>
<evidence type="ECO:0000313" key="2">
    <source>
        <dbReference type="EMBL" id="OBR88134.1"/>
    </source>
</evidence>
<dbReference type="Gene3D" id="3.30.9.10">
    <property type="entry name" value="D-Amino Acid Oxidase, subunit A, domain 2"/>
    <property type="match status" value="1"/>
</dbReference>
<dbReference type="Proteomes" id="UP000078595">
    <property type="component" value="Chromosome 2"/>
</dbReference>
<dbReference type="InterPro" id="IPR006076">
    <property type="entry name" value="FAD-dep_OxRdtase"/>
</dbReference>
<dbReference type="STRING" id="1296121.A0A1A6ADL7"/>
<evidence type="ECO:0000313" key="4">
    <source>
        <dbReference type="Proteomes" id="UP000078595"/>
    </source>
</evidence>
<reference evidence="2" key="1">
    <citation type="submission" date="2013-07" db="EMBL/GenBank/DDBJ databases">
        <title>The Genome Sequence of Cryptococcus dejecticola CBS10117.</title>
        <authorList>
            <consortium name="The Broad Institute Genome Sequencing Platform"/>
            <person name="Cuomo C."/>
            <person name="Litvintseva A."/>
            <person name="Chen Y."/>
            <person name="Heitman J."/>
            <person name="Sun S."/>
            <person name="Springer D."/>
            <person name="Dromer F."/>
            <person name="Young S.K."/>
            <person name="Zeng Q."/>
            <person name="Gargeya S."/>
            <person name="Fitzgerald M."/>
            <person name="Abouelleil A."/>
            <person name="Alvarado L."/>
            <person name="Berlin A.M."/>
            <person name="Chapman S.B."/>
            <person name="Dewar J."/>
            <person name="Goldberg J."/>
            <person name="Griggs A."/>
            <person name="Gujja S."/>
            <person name="Hansen M."/>
            <person name="Howarth C."/>
            <person name="Imamovic A."/>
            <person name="Larimer J."/>
            <person name="McCowan C."/>
            <person name="Murphy C."/>
            <person name="Pearson M."/>
            <person name="Priest M."/>
            <person name="Roberts A."/>
            <person name="Saif S."/>
            <person name="Shea T."/>
            <person name="Sykes S."/>
            <person name="Wortman J."/>
            <person name="Nusbaum C."/>
            <person name="Birren B."/>
        </authorList>
    </citation>
    <scope>NUCLEOTIDE SEQUENCE [LARGE SCALE GENOMIC DNA]</scope>
    <source>
        <strain evidence="2">CBS 10117</strain>
    </source>
</reference>
<dbReference type="GO" id="GO:0005737">
    <property type="term" value="C:cytoplasm"/>
    <property type="evidence" value="ECO:0007669"/>
    <property type="project" value="TreeGrafter"/>
</dbReference>
<dbReference type="PANTHER" id="PTHR13847">
    <property type="entry name" value="SARCOSINE DEHYDROGENASE-RELATED"/>
    <property type="match status" value="1"/>
</dbReference>
<proteinExistence type="predicted"/>
<dbReference type="VEuPathDB" id="FungiDB:I303_02354"/>
<dbReference type="RefSeq" id="XP_018265976.1">
    <property type="nucleotide sequence ID" value="XM_018405695.1"/>
</dbReference>
<dbReference type="GeneID" id="28966053"/>
<gene>
    <name evidence="2" type="ORF">I303_02354</name>
    <name evidence="3" type="ORF">I303_101514</name>
</gene>
<dbReference type="EMBL" id="KI894028">
    <property type="protein sequence ID" value="OBR88134.1"/>
    <property type="molecule type" value="Genomic_DNA"/>
</dbReference>
<dbReference type="Gene3D" id="3.50.50.60">
    <property type="entry name" value="FAD/NAD(P)-binding domain"/>
    <property type="match status" value="1"/>
</dbReference>
<evidence type="ECO:0000313" key="3">
    <source>
        <dbReference type="EMBL" id="WWC58969.1"/>
    </source>
</evidence>
<sequence>MSGFLTAHPPSTVSHWIATNRGTRSLHNHGSQEALPASADVVIIGAGISGALLAYHLACPEDGKVSIGRGSKIVVLEGAEVASSATGRNGGHFAPATFLSIHKLTKPLDDGGAGLTLPEATDILLQEWDNFQRNKAIIHQYKLEERVDYWEGTSMTVYDTQEQLDFAHGLYEKWIGALKDKGLEDYSNNYFCRDAAEAVKVSRVQGAVGYSTRTAGTVHPHRFATEVLKIAMASPDMDVTLHTGTPAMDISNEGVVSTKKGEIKADKVILCTNAHTPHLFPADHPLHTFIAPLRIQMGLFTPPLEYSGEKALKSSYGFPLGYCANTPNGIVVGAGAVDYINAGVGKPEDFIGSSDDSELIPACTSYLKTFMKKTMVDWDEKAEGEGLVRTWTGIIATTIDRLPLIGQVPSRSKLYISAGFNGHGMSTTNTCNRALARMLATGEWDEDFPPAYRISDERLKRKLVDGGFYKVLTGRKP</sequence>
<dbReference type="EMBL" id="CP144531">
    <property type="protein sequence ID" value="WWC58969.1"/>
    <property type="molecule type" value="Genomic_DNA"/>
</dbReference>
<dbReference type="Pfam" id="PF01266">
    <property type="entry name" value="DAO"/>
    <property type="match status" value="1"/>
</dbReference>
<dbReference type="SUPFAM" id="SSF51905">
    <property type="entry name" value="FAD/NAD(P)-binding domain"/>
    <property type="match status" value="1"/>
</dbReference>
<protein>
    <recommendedName>
        <fullName evidence="1">FAD dependent oxidoreductase domain-containing protein</fullName>
    </recommendedName>
</protein>
<dbReference type="OrthoDB" id="429143at2759"/>
<dbReference type="PANTHER" id="PTHR13847:SF260">
    <property type="entry name" value="FAD DEPENDENT OXIDOREDUCTASE DOMAIN-CONTAINING PROTEIN"/>
    <property type="match status" value="1"/>
</dbReference>
<dbReference type="InterPro" id="IPR036188">
    <property type="entry name" value="FAD/NAD-bd_sf"/>
</dbReference>
<dbReference type="KEGG" id="kdj:28966053"/>
<evidence type="ECO:0000259" key="1">
    <source>
        <dbReference type="Pfam" id="PF01266"/>
    </source>
</evidence>
<accession>A0A1A6ADL7</accession>
<keyword evidence="4" id="KW-1185">Reference proteome</keyword>
<reference evidence="3" key="3">
    <citation type="submission" date="2024-02" db="EMBL/GenBank/DDBJ databases">
        <title>Comparative genomics of Cryptococcus and Kwoniella reveals pathogenesis evolution and contrasting modes of karyotype evolution via chromosome fusion or intercentromeric recombination.</title>
        <authorList>
            <person name="Coelho M.A."/>
            <person name="David-Palma M."/>
            <person name="Shea T."/>
            <person name="Bowers K."/>
            <person name="McGinley-Smith S."/>
            <person name="Mohammad A.W."/>
            <person name="Gnirke A."/>
            <person name="Yurkov A.M."/>
            <person name="Nowrousian M."/>
            <person name="Sun S."/>
            <person name="Cuomo C.A."/>
            <person name="Heitman J."/>
        </authorList>
    </citation>
    <scope>NUCLEOTIDE SEQUENCE</scope>
    <source>
        <strain evidence="3">CBS 10117</strain>
    </source>
</reference>
<name>A0A1A6ADL7_9TREE</name>
<dbReference type="AlphaFoldDB" id="A0A1A6ADL7"/>
<feature type="domain" description="FAD dependent oxidoreductase" evidence="1">
    <location>
        <begin position="40"/>
        <end position="437"/>
    </location>
</feature>